<name>A0AAV7UKM4_PLEWA</name>
<reference evidence="2" key="1">
    <citation type="journal article" date="2022" name="bioRxiv">
        <title>Sequencing and chromosome-scale assembly of the giantPleurodeles waltlgenome.</title>
        <authorList>
            <person name="Brown T."/>
            <person name="Elewa A."/>
            <person name="Iarovenko S."/>
            <person name="Subramanian E."/>
            <person name="Araus A.J."/>
            <person name="Petzold A."/>
            <person name="Susuki M."/>
            <person name="Suzuki K.-i.T."/>
            <person name="Hayashi T."/>
            <person name="Toyoda A."/>
            <person name="Oliveira C."/>
            <person name="Osipova E."/>
            <person name="Leigh N.D."/>
            <person name="Simon A."/>
            <person name="Yun M.H."/>
        </authorList>
    </citation>
    <scope>NUCLEOTIDE SEQUENCE</scope>
    <source>
        <strain evidence="2">20211129_DDA</strain>
        <tissue evidence="2">Liver</tissue>
    </source>
</reference>
<feature type="domain" description="Dynein heavy chain coiled coil stalk" evidence="1">
    <location>
        <begin position="5"/>
        <end position="53"/>
    </location>
</feature>
<keyword evidence="3" id="KW-1185">Reference proteome</keyword>
<gene>
    <name evidence="2" type="ORF">NDU88_004926</name>
</gene>
<protein>
    <recommendedName>
        <fullName evidence="1">Dynein heavy chain coiled coil stalk domain-containing protein</fullName>
    </recommendedName>
</protein>
<dbReference type="Pfam" id="PF12777">
    <property type="entry name" value="MT"/>
    <property type="match status" value="1"/>
</dbReference>
<dbReference type="Gene3D" id="1.20.920.60">
    <property type="match status" value="1"/>
</dbReference>
<proteinExistence type="predicted"/>
<dbReference type="Proteomes" id="UP001066276">
    <property type="component" value="Chromosome 3_1"/>
</dbReference>
<sequence>MHGLDERYALVAAIQEEVTKQQQESESDLAKAEPALMAANAALNTLNRVMDLKSVVLYDNLLHYKS</sequence>
<evidence type="ECO:0000313" key="3">
    <source>
        <dbReference type="Proteomes" id="UP001066276"/>
    </source>
</evidence>
<accession>A0AAV7UKM4</accession>
<evidence type="ECO:0000313" key="2">
    <source>
        <dbReference type="EMBL" id="KAJ1188162.1"/>
    </source>
</evidence>
<dbReference type="InterPro" id="IPR024743">
    <property type="entry name" value="Dynein_HC_stalk"/>
</dbReference>
<evidence type="ECO:0000259" key="1">
    <source>
        <dbReference type="Pfam" id="PF12777"/>
    </source>
</evidence>
<dbReference type="AlphaFoldDB" id="A0AAV7UKM4"/>
<comment type="caution">
    <text evidence="2">The sequence shown here is derived from an EMBL/GenBank/DDBJ whole genome shotgun (WGS) entry which is preliminary data.</text>
</comment>
<dbReference type="EMBL" id="JANPWB010000005">
    <property type="protein sequence ID" value="KAJ1188162.1"/>
    <property type="molecule type" value="Genomic_DNA"/>
</dbReference>
<organism evidence="2 3">
    <name type="scientific">Pleurodeles waltl</name>
    <name type="common">Iberian ribbed newt</name>
    <dbReference type="NCBI Taxonomy" id="8319"/>
    <lineage>
        <taxon>Eukaryota</taxon>
        <taxon>Metazoa</taxon>
        <taxon>Chordata</taxon>
        <taxon>Craniata</taxon>
        <taxon>Vertebrata</taxon>
        <taxon>Euteleostomi</taxon>
        <taxon>Amphibia</taxon>
        <taxon>Batrachia</taxon>
        <taxon>Caudata</taxon>
        <taxon>Salamandroidea</taxon>
        <taxon>Salamandridae</taxon>
        <taxon>Pleurodelinae</taxon>
        <taxon>Pleurodeles</taxon>
    </lineage>
</organism>